<dbReference type="AlphaFoldDB" id="A0A916UAM4"/>
<evidence type="ECO:0000259" key="5">
    <source>
        <dbReference type="PROSITE" id="PS50949"/>
    </source>
</evidence>
<keyword evidence="1" id="KW-0805">Transcription regulation</keyword>
<evidence type="ECO:0000256" key="4">
    <source>
        <dbReference type="SAM" id="MobiDB-lite"/>
    </source>
</evidence>
<evidence type="ECO:0000313" key="6">
    <source>
        <dbReference type="EMBL" id="GGC66686.1"/>
    </source>
</evidence>
<dbReference type="PROSITE" id="PS50949">
    <property type="entry name" value="HTH_GNTR"/>
    <property type="match status" value="1"/>
</dbReference>
<dbReference type="Gene3D" id="1.20.120.530">
    <property type="entry name" value="GntR ligand-binding domain-like"/>
    <property type="match status" value="1"/>
</dbReference>
<evidence type="ECO:0000256" key="3">
    <source>
        <dbReference type="ARBA" id="ARBA00023163"/>
    </source>
</evidence>
<reference evidence="6" key="1">
    <citation type="journal article" date="2014" name="Int. J. Syst. Evol. Microbiol.">
        <title>Complete genome sequence of Corynebacterium casei LMG S-19264T (=DSM 44701T), isolated from a smear-ripened cheese.</title>
        <authorList>
            <consortium name="US DOE Joint Genome Institute (JGI-PGF)"/>
            <person name="Walter F."/>
            <person name="Albersmeier A."/>
            <person name="Kalinowski J."/>
            <person name="Ruckert C."/>
        </authorList>
    </citation>
    <scope>NUCLEOTIDE SEQUENCE</scope>
    <source>
        <strain evidence="6">CGMCC 1.12919</strain>
    </source>
</reference>
<dbReference type="Proteomes" id="UP000637002">
    <property type="component" value="Unassembled WGS sequence"/>
</dbReference>
<comment type="caution">
    <text evidence="6">The sequence shown here is derived from an EMBL/GenBank/DDBJ whole genome shotgun (WGS) entry which is preliminary data.</text>
</comment>
<name>A0A916UAM4_9HYPH</name>
<accession>A0A916UAM4</accession>
<evidence type="ECO:0000313" key="7">
    <source>
        <dbReference type="Proteomes" id="UP000637002"/>
    </source>
</evidence>
<dbReference type="GO" id="GO:0003700">
    <property type="term" value="F:DNA-binding transcription factor activity"/>
    <property type="evidence" value="ECO:0007669"/>
    <property type="project" value="InterPro"/>
</dbReference>
<keyword evidence="2" id="KW-0238">DNA-binding</keyword>
<dbReference type="PANTHER" id="PTHR43537:SF39">
    <property type="entry name" value="HTH-TYPE TRANSCRIPTIONAL REGULATOR MCBR"/>
    <property type="match status" value="1"/>
</dbReference>
<gene>
    <name evidence="6" type="ORF">GCM10010994_26600</name>
</gene>
<reference evidence="6" key="2">
    <citation type="submission" date="2020-09" db="EMBL/GenBank/DDBJ databases">
        <authorList>
            <person name="Sun Q."/>
            <person name="Zhou Y."/>
        </authorList>
    </citation>
    <scope>NUCLEOTIDE SEQUENCE</scope>
    <source>
        <strain evidence="6">CGMCC 1.12919</strain>
    </source>
</reference>
<evidence type="ECO:0000256" key="2">
    <source>
        <dbReference type="ARBA" id="ARBA00023125"/>
    </source>
</evidence>
<dbReference type="Pfam" id="PF07729">
    <property type="entry name" value="FCD"/>
    <property type="match status" value="1"/>
</dbReference>
<dbReference type="InterPro" id="IPR008920">
    <property type="entry name" value="TF_FadR/GntR_C"/>
</dbReference>
<dbReference type="SUPFAM" id="SSF46785">
    <property type="entry name" value="Winged helix' DNA-binding domain"/>
    <property type="match status" value="1"/>
</dbReference>
<dbReference type="GO" id="GO:0003677">
    <property type="term" value="F:DNA binding"/>
    <property type="evidence" value="ECO:0007669"/>
    <property type="project" value="UniProtKB-KW"/>
</dbReference>
<feature type="region of interest" description="Disordered" evidence="4">
    <location>
        <begin position="228"/>
        <end position="247"/>
    </location>
</feature>
<organism evidence="6 7">
    <name type="scientific">Chelatococcus reniformis</name>
    <dbReference type="NCBI Taxonomy" id="1494448"/>
    <lineage>
        <taxon>Bacteria</taxon>
        <taxon>Pseudomonadati</taxon>
        <taxon>Pseudomonadota</taxon>
        <taxon>Alphaproteobacteria</taxon>
        <taxon>Hyphomicrobiales</taxon>
        <taxon>Chelatococcaceae</taxon>
        <taxon>Chelatococcus</taxon>
    </lineage>
</organism>
<dbReference type="InterPro" id="IPR000524">
    <property type="entry name" value="Tscrpt_reg_HTH_GntR"/>
</dbReference>
<evidence type="ECO:0000256" key="1">
    <source>
        <dbReference type="ARBA" id="ARBA00023015"/>
    </source>
</evidence>
<protein>
    <submittedName>
        <fullName evidence="6">GntR family transcriptional regulator</fullName>
    </submittedName>
</protein>
<dbReference type="InterPro" id="IPR011711">
    <property type="entry name" value="GntR_C"/>
</dbReference>
<sequence length="247" mass="27828">MRDMDIERSQLGGVRTESLALQAYWYFRRQLMAGRYKPGEKIKLKDVSEELGISATPIREALGRLVSEQALFQIDRRSVRVPVMDAERYREISDIRILLEGEGAERAALRSTDGEIDQLEAIHERLCVANDEGRAGDMMAENERFHQALCSMAHMPVLLRVIENLWLQCGPTMNAFRDYPPRAPRAKHAHLKIIAAVRAHDGPAAREALAVDISYSVNRIVSYLAEEARRHDAPTPERSPMTNGAGP</sequence>
<dbReference type="SUPFAM" id="SSF48008">
    <property type="entry name" value="GntR ligand-binding domain-like"/>
    <property type="match status" value="1"/>
</dbReference>
<keyword evidence="7" id="KW-1185">Reference proteome</keyword>
<dbReference type="InterPro" id="IPR036388">
    <property type="entry name" value="WH-like_DNA-bd_sf"/>
</dbReference>
<keyword evidence="3" id="KW-0804">Transcription</keyword>
<dbReference type="Pfam" id="PF00392">
    <property type="entry name" value="GntR"/>
    <property type="match status" value="1"/>
</dbReference>
<feature type="domain" description="HTH gntR-type" evidence="5">
    <location>
        <begin position="17"/>
        <end position="84"/>
    </location>
</feature>
<dbReference type="Gene3D" id="1.10.10.10">
    <property type="entry name" value="Winged helix-like DNA-binding domain superfamily/Winged helix DNA-binding domain"/>
    <property type="match status" value="1"/>
</dbReference>
<dbReference type="InterPro" id="IPR036390">
    <property type="entry name" value="WH_DNA-bd_sf"/>
</dbReference>
<dbReference type="SMART" id="SM00895">
    <property type="entry name" value="FCD"/>
    <property type="match status" value="1"/>
</dbReference>
<dbReference type="PANTHER" id="PTHR43537">
    <property type="entry name" value="TRANSCRIPTIONAL REGULATOR, GNTR FAMILY"/>
    <property type="match status" value="1"/>
</dbReference>
<dbReference type="EMBL" id="BMGG01000004">
    <property type="protein sequence ID" value="GGC66686.1"/>
    <property type="molecule type" value="Genomic_DNA"/>
</dbReference>
<dbReference type="SMART" id="SM00345">
    <property type="entry name" value="HTH_GNTR"/>
    <property type="match status" value="1"/>
</dbReference>
<proteinExistence type="predicted"/>